<evidence type="ECO:0000313" key="5">
    <source>
        <dbReference type="Proteomes" id="UP000324689"/>
    </source>
</evidence>
<dbReference type="InterPro" id="IPR029063">
    <property type="entry name" value="SAM-dependent_MTases_sf"/>
</dbReference>
<dbReference type="Gene3D" id="3.40.50.150">
    <property type="entry name" value="Vaccinia Virus protein VP39"/>
    <property type="match status" value="1"/>
</dbReference>
<keyword evidence="1 4" id="KW-0489">Methyltransferase</keyword>
<dbReference type="Proteomes" id="UP000324689">
    <property type="component" value="Unassembled WGS sequence"/>
</dbReference>
<dbReference type="Pfam" id="PF10017">
    <property type="entry name" value="Methyltransf_33"/>
    <property type="match status" value="1"/>
</dbReference>
<dbReference type="PANTHER" id="PTHR43397:SF1">
    <property type="entry name" value="ERGOTHIONEINE BIOSYNTHESIS PROTEIN 1"/>
    <property type="match status" value="1"/>
</dbReference>
<name>A0A5A5S270_MICAE</name>
<keyword evidence="2 4" id="KW-0808">Transferase</keyword>
<dbReference type="GO" id="GO:0052706">
    <property type="term" value="F:L-histidine N(alpha)-methyltransferase activity"/>
    <property type="evidence" value="ECO:0007669"/>
    <property type="project" value="UniProtKB-EC"/>
</dbReference>
<evidence type="ECO:0000313" key="4">
    <source>
        <dbReference type="EMBL" id="GCA79522.1"/>
    </source>
</evidence>
<dbReference type="PANTHER" id="PTHR43397">
    <property type="entry name" value="ERGOTHIONEINE BIOSYNTHESIS PROTEIN 1"/>
    <property type="match status" value="1"/>
</dbReference>
<dbReference type="InterPro" id="IPR035094">
    <property type="entry name" value="EgtD"/>
</dbReference>
<dbReference type="InterPro" id="IPR017804">
    <property type="entry name" value="MeTrfase_EgtD-like"/>
</dbReference>
<dbReference type="EMBL" id="BHVQ01000013">
    <property type="protein sequence ID" value="GCA79522.1"/>
    <property type="molecule type" value="Genomic_DNA"/>
</dbReference>
<dbReference type="InterPro" id="IPR019257">
    <property type="entry name" value="MeTrfase_dom"/>
</dbReference>
<feature type="domain" description="Histidine-specific methyltransferase SAM-dependent" evidence="3">
    <location>
        <begin position="63"/>
        <end position="365"/>
    </location>
</feature>
<dbReference type="SUPFAM" id="SSF53335">
    <property type="entry name" value="S-adenosyl-L-methionine-dependent methyltransferases"/>
    <property type="match status" value="1"/>
</dbReference>
<reference evidence="4 5" key="1">
    <citation type="submission" date="2018-09" db="EMBL/GenBank/DDBJ databases">
        <title>Evolutionary history of phycoerythrin pigmentation in the water bloom-forming cyanobacterium Microcystis aeruginosa.</title>
        <authorList>
            <person name="Tanabe Y."/>
            <person name="Tanabe Y."/>
            <person name="Yamaguchi H."/>
        </authorList>
    </citation>
    <scope>NUCLEOTIDE SEQUENCE [LARGE SCALE GENOMIC DNA]</scope>
    <source>
        <strain evidence="4 5">NIES-2521</strain>
    </source>
</reference>
<dbReference type="PIRSF" id="PIRSF018005">
    <property type="entry name" value="UCP018005"/>
    <property type="match status" value="1"/>
</dbReference>
<evidence type="ECO:0000259" key="3">
    <source>
        <dbReference type="Pfam" id="PF10017"/>
    </source>
</evidence>
<gene>
    <name evidence="4" type="primary">egtD</name>
    <name evidence="4" type="ORF">MiTs_01513</name>
</gene>
<evidence type="ECO:0000256" key="1">
    <source>
        <dbReference type="ARBA" id="ARBA00022603"/>
    </source>
</evidence>
<sequence>MIISASIQAVKVDFILGIDQEQSKNWRIIGESMQLKQSNQELLQIEYLATAATGQNIVRDDGKDVIEGLTKTPKSLPSKYFYDRQGSQLFEEICQLPEYYPTRTEAAILQEYAQEIVAYTGACELIELGSGSSTKTRLLLDAYYQQQKSSKYVPIDVSETILKASAIELQKEYPNLPIQGLIGTYEQALAYCQNPSYNTRMIFFLGSSIGNFSAAECDKFLEKIATVLKAGDYFLLGIDLQKPSAILEAAYNDAQGVTAAFNLNMLSHLNWRFQADFDLDLFSHRAIYNQDKSQIEMYLICQKTNSVYLKKLDLTVNFQASESILTEISRKFNLETMQKDLESKGLKPLKVFSDPENLFGLILCQLSL</sequence>
<dbReference type="GO" id="GO:0032259">
    <property type="term" value="P:methylation"/>
    <property type="evidence" value="ECO:0007669"/>
    <property type="project" value="UniProtKB-KW"/>
</dbReference>
<dbReference type="EC" id="2.1.1.44" evidence="4"/>
<dbReference type="NCBIfam" id="TIGR03438">
    <property type="entry name" value="egtD_ergothio"/>
    <property type="match status" value="1"/>
</dbReference>
<comment type="caution">
    <text evidence="4">The sequence shown here is derived from an EMBL/GenBank/DDBJ whole genome shotgun (WGS) entry which is preliminary data.</text>
</comment>
<proteinExistence type="predicted"/>
<dbReference type="InterPro" id="IPR051128">
    <property type="entry name" value="EgtD_Methyltrsf_superfamily"/>
</dbReference>
<evidence type="ECO:0000256" key="2">
    <source>
        <dbReference type="ARBA" id="ARBA00022679"/>
    </source>
</evidence>
<dbReference type="AlphaFoldDB" id="A0A5A5S270"/>
<accession>A0A5A5S270</accession>
<organism evidence="4 5">
    <name type="scientific">Microcystis aeruginosa NIES-2521</name>
    <dbReference type="NCBI Taxonomy" id="2303983"/>
    <lineage>
        <taxon>Bacteria</taxon>
        <taxon>Bacillati</taxon>
        <taxon>Cyanobacteriota</taxon>
        <taxon>Cyanophyceae</taxon>
        <taxon>Oscillatoriophycideae</taxon>
        <taxon>Chroococcales</taxon>
        <taxon>Microcystaceae</taxon>
        <taxon>Microcystis</taxon>
    </lineage>
</organism>
<protein>
    <submittedName>
        <fullName evidence="4">Histidine N-alpha-methyltransferase</fullName>
        <ecNumber evidence="4">2.1.1.44</ecNumber>
    </submittedName>
</protein>